<dbReference type="PANTHER" id="PTHR10609:SF14">
    <property type="entry name" value="BIOTINIDASE"/>
    <property type="match status" value="1"/>
</dbReference>
<evidence type="ECO:0000256" key="2">
    <source>
        <dbReference type="ARBA" id="ARBA00022729"/>
    </source>
</evidence>
<dbReference type="Pfam" id="PF00795">
    <property type="entry name" value="CN_hydrolase"/>
    <property type="match status" value="1"/>
</dbReference>
<reference evidence="5" key="2">
    <citation type="submission" date="2020-05" db="UniProtKB">
        <authorList>
            <consortium name="EnsemblMetazoa"/>
        </authorList>
    </citation>
    <scope>IDENTIFICATION</scope>
    <source>
        <strain evidence="5">LVP_AGWG</strain>
    </source>
</reference>
<dbReference type="Proteomes" id="UP000008820">
    <property type="component" value="Chromosome 3"/>
</dbReference>
<dbReference type="InterPro" id="IPR003010">
    <property type="entry name" value="C-N_Hydrolase"/>
</dbReference>
<dbReference type="InParanoid" id="A0A1S4FCJ9"/>
<dbReference type="InterPro" id="IPR012101">
    <property type="entry name" value="Biotinidase-like_euk"/>
</dbReference>
<name>A0A1S4FCJ9_AEDAE</name>
<keyword evidence="4" id="KW-0325">Glycoprotein</keyword>
<sequence length="526" mass="58905">MTIRAIVLGILLNYIVGSHQISSPNDDHYWAGVVEFSFKERSMNNESGLISTPKNLEKYKEIINSPEADPLDIIVFPEYGLSQVETASFVPNPEDLITPCNNLEYEPVVRDLSCMARASQKYLVVNLVEKAFCPEKDDWRPCASNALYHFNANVVFDRHGRVIARYRKFNLFGEPGINITRWSDITTFDTDFGVTFGTFICFDLMFDEPALQLVRQGITDFIFPTMWFSELPFLTAAQIQQSWAYANNVNFLAAGSSFPEIGSTGTGVFAGKRGRIVTVMNHNADSKLYVAQVPKISRPQATISRQPVIKYSSSEMSNLKLKRDQIDGYLMSTLPLNVSFYEASLCQGSVCCNFTLNYTVTLPSGPNQSYYSYVLAVSDIKRTFDGFSDGMITTCAIFACTDAEDHKTCATRFTDPATTVAEAVRFNSIDIVGEFPGGFNVFLLPNSVDTSILPLEVDEIEYNERLFQQEEELRKRIEYKLVKPRSDLLTFAIWGRQFLDIASSSPAAVGNVLLVLFVAVCSFIAI</sequence>
<reference evidence="5 6" key="1">
    <citation type="submission" date="2017-06" db="EMBL/GenBank/DDBJ databases">
        <title>Aedes aegypti genome working group (AGWG) sequencing and assembly.</title>
        <authorList>
            <consortium name="Aedes aegypti Genome Working Group (AGWG)"/>
            <person name="Matthews B.J."/>
        </authorList>
    </citation>
    <scope>NUCLEOTIDE SEQUENCE [LARGE SCALE GENOMIC DNA]</scope>
    <source>
        <strain evidence="5 6">LVP_AGWG</strain>
    </source>
</reference>
<protein>
    <submittedName>
        <fullName evidence="5">Uncharacterized protein</fullName>
    </submittedName>
</protein>
<gene>
    <name evidence="5" type="primary">5567358</name>
</gene>
<dbReference type="CDD" id="cd07567">
    <property type="entry name" value="biotinidase_like"/>
    <property type="match status" value="1"/>
</dbReference>
<dbReference type="GO" id="GO:0016811">
    <property type="term" value="F:hydrolase activity, acting on carbon-nitrogen (but not peptide) bonds, in linear amides"/>
    <property type="evidence" value="ECO:0007669"/>
    <property type="project" value="InterPro"/>
</dbReference>
<evidence type="ECO:0000256" key="4">
    <source>
        <dbReference type="ARBA" id="ARBA00023180"/>
    </source>
</evidence>
<dbReference type="InterPro" id="IPR036526">
    <property type="entry name" value="C-N_Hydrolase_sf"/>
</dbReference>
<evidence type="ECO:0000313" key="6">
    <source>
        <dbReference type="Proteomes" id="UP000008820"/>
    </source>
</evidence>
<organism evidence="5 6">
    <name type="scientific">Aedes aegypti</name>
    <name type="common">Yellowfever mosquito</name>
    <name type="synonym">Culex aegypti</name>
    <dbReference type="NCBI Taxonomy" id="7159"/>
    <lineage>
        <taxon>Eukaryota</taxon>
        <taxon>Metazoa</taxon>
        <taxon>Ecdysozoa</taxon>
        <taxon>Arthropoda</taxon>
        <taxon>Hexapoda</taxon>
        <taxon>Insecta</taxon>
        <taxon>Pterygota</taxon>
        <taxon>Neoptera</taxon>
        <taxon>Endopterygota</taxon>
        <taxon>Diptera</taxon>
        <taxon>Nematocera</taxon>
        <taxon>Culicoidea</taxon>
        <taxon>Culicidae</taxon>
        <taxon>Culicinae</taxon>
        <taxon>Aedini</taxon>
        <taxon>Aedes</taxon>
        <taxon>Stegomyia</taxon>
    </lineage>
</organism>
<dbReference type="InterPro" id="IPR040154">
    <property type="entry name" value="Biotinidase/VNN"/>
</dbReference>
<keyword evidence="3" id="KW-0378">Hydrolase</keyword>
<proteinExistence type="inferred from homology"/>
<dbReference type="EnsemblMetazoa" id="AAEL006023-RA">
    <property type="protein sequence ID" value="AAEL006023-PA"/>
    <property type="gene ID" value="AAEL006023"/>
</dbReference>
<evidence type="ECO:0000256" key="1">
    <source>
        <dbReference type="ARBA" id="ARBA00008225"/>
    </source>
</evidence>
<dbReference type="AlphaFoldDB" id="A0A1S4FCJ9"/>
<dbReference type="Pfam" id="PF19018">
    <property type="entry name" value="Vanin_C"/>
    <property type="match status" value="1"/>
</dbReference>
<dbReference type="OrthoDB" id="10250282at2759"/>
<evidence type="ECO:0000256" key="3">
    <source>
        <dbReference type="ARBA" id="ARBA00022801"/>
    </source>
</evidence>
<dbReference type="PANTHER" id="PTHR10609">
    <property type="entry name" value="BIOTINIDASE-RELATED"/>
    <property type="match status" value="1"/>
</dbReference>
<dbReference type="SUPFAM" id="SSF56317">
    <property type="entry name" value="Carbon-nitrogen hydrolase"/>
    <property type="match status" value="1"/>
</dbReference>
<dbReference type="Gene3D" id="3.60.110.10">
    <property type="entry name" value="Carbon-nitrogen hydrolase"/>
    <property type="match status" value="1"/>
</dbReference>
<dbReference type="VEuPathDB" id="VectorBase:AAEL006023"/>
<dbReference type="PROSITE" id="PS50263">
    <property type="entry name" value="CN_HYDROLASE"/>
    <property type="match status" value="1"/>
</dbReference>
<accession>A0A1S4FCJ9</accession>
<comment type="similarity">
    <text evidence="1">Belongs to the carbon-nitrogen hydrolase superfamily. BTD/VNN family.</text>
</comment>
<keyword evidence="2" id="KW-0732">Signal</keyword>
<dbReference type="FunCoup" id="A0A1S4FCJ9">
    <property type="interactions" value="12"/>
</dbReference>
<dbReference type="InterPro" id="IPR043957">
    <property type="entry name" value="Vanin_C"/>
</dbReference>
<evidence type="ECO:0000313" key="5">
    <source>
        <dbReference type="EnsemblMetazoa" id="AAEL006023-PA"/>
    </source>
</evidence>
<keyword evidence="6" id="KW-1185">Reference proteome</keyword>